<evidence type="ECO:0000313" key="2">
    <source>
        <dbReference type="Proteomes" id="UP000314294"/>
    </source>
</evidence>
<proteinExistence type="predicted"/>
<gene>
    <name evidence="1" type="ORF">EYF80_017643</name>
</gene>
<accession>A0A4Z2I1V9</accession>
<keyword evidence="2" id="KW-1185">Reference proteome</keyword>
<name>A0A4Z2I1V9_9TELE</name>
<sequence length="90" mass="9888">MLCWRCEAKNETKPPEANANVSLSIRPHAEGLLLSPNAQLYLAGGFSLFLSLGVVESVACWSGEADHRNMLPPCLTADFSDNHMWRDTNA</sequence>
<evidence type="ECO:0000313" key="1">
    <source>
        <dbReference type="EMBL" id="TNN72066.1"/>
    </source>
</evidence>
<dbReference type="EMBL" id="SRLO01000142">
    <property type="protein sequence ID" value="TNN72066.1"/>
    <property type="molecule type" value="Genomic_DNA"/>
</dbReference>
<dbReference type="Proteomes" id="UP000314294">
    <property type="component" value="Unassembled WGS sequence"/>
</dbReference>
<protein>
    <submittedName>
        <fullName evidence="1">Uncharacterized protein</fullName>
    </submittedName>
</protein>
<comment type="caution">
    <text evidence="1">The sequence shown here is derived from an EMBL/GenBank/DDBJ whole genome shotgun (WGS) entry which is preliminary data.</text>
</comment>
<reference evidence="1 2" key="1">
    <citation type="submission" date="2019-03" db="EMBL/GenBank/DDBJ databases">
        <title>First draft genome of Liparis tanakae, snailfish: a comprehensive survey of snailfish specific genes.</title>
        <authorList>
            <person name="Kim W."/>
            <person name="Song I."/>
            <person name="Jeong J.-H."/>
            <person name="Kim D."/>
            <person name="Kim S."/>
            <person name="Ryu S."/>
            <person name="Song J.Y."/>
            <person name="Lee S.K."/>
        </authorList>
    </citation>
    <scope>NUCLEOTIDE SEQUENCE [LARGE SCALE GENOMIC DNA]</scope>
    <source>
        <tissue evidence="1">Muscle</tissue>
    </source>
</reference>
<organism evidence="1 2">
    <name type="scientific">Liparis tanakae</name>
    <name type="common">Tanaka's snailfish</name>
    <dbReference type="NCBI Taxonomy" id="230148"/>
    <lineage>
        <taxon>Eukaryota</taxon>
        <taxon>Metazoa</taxon>
        <taxon>Chordata</taxon>
        <taxon>Craniata</taxon>
        <taxon>Vertebrata</taxon>
        <taxon>Euteleostomi</taxon>
        <taxon>Actinopterygii</taxon>
        <taxon>Neopterygii</taxon>
        <taxon>Teleostei</taxon>
        <taxon>Neoteleostei</taxon>
        <taxon>Acanthomorphata</taxon>
        <taxon>Eupercaria</taxon>
        <taxon>Perciformes</taxon>
        <taxon>Cottioidei</taxon>
        <taxon>Cottales</taxon>
        <taxon>Liparidae</taxon>
        <taxon>Liparis</taxon>
    </lineage>
</organism>
<dbReference type="AlphaFoldDB" id="A0A4Z2I1V9"/>